<dbReference type="AlphaFoldDB" id="A0A0D7BNE7"/>
<protein>
    <recommendedName>
        <fullName evidence="3">ABM domain-containing protein</fullName>
    </recommendedName>
</protein>
<gene>
    <name evidence="1" type="ORF">CYLTODRAFT_418375</name>
</gene>
<name>A0A0D7BNE7_9AGAR</name>
<dbReference type="Gene3D" id="3.30.70.100">
    <property type="match status" value="2"/>
</dbReference>
<dbReference type="SUPFAM" id="SSF54909">
    <property type="entry name" value="Dimeric alpha+beta barrel"/>
    <property type="match status" value="2"/>
</dbReference>
<proteinExistence type="predicted"/>
<sequence>MPVDIEFFTFTASEAFQADPVAQFAPVNEIIKRGKGDGDDVRSLHYGTVVGEPSKGYFILAWSSVKAHEAFKSKPEYGELAKSFGERVLTAPLEVTHYTFADVPEKVLAAPDTEIAVFKLKEGKSEADFLKPWEERLLPRLANTKGWHSSGGWGKSIEKEGHFVLLLGWESKELHLQAMQDKEYMTEVHSLGEYLELVHFEHTKLHKGL</sequence>
<keyword evidence="2" id="KW-1185">Reference proteome</keyword>
<evidence type="ECO:0000313" key="2">
    <source>
        <dbReference type="Proteomes" id="UP000054007"/>
    </source>
</evidence>
<dbReference type="InterPro" id="IPR011008">
    <property type="entry name" value="Dimeric_a/b-barrel"/>
</dbReference>
<reference evidence="1 2" key="1">
    <citation type="journal article" date="2015" name="Fungal Genet. Biol.">
        <title>Evolution of novel wood decay mechanisms in Agaricales revealed by the genome sequences of Fistulina hepatica and Cylindrobasidium torrendii.</title>
        <authorList>
            <person name="Floudas D."/>
            <person name="Held B.W."/>
            <person name="Riley R."/>
            <person name="Nagy L.G."/>
            <person name="Koehler G."/>
            <person name="Ransdell A.S."/>
            <person name="Younus H."/>
            <person name="Chow J."/>
            <person name="Chiniquy J."/>
            <person name="Lipzen A."/>
            <person name="Tritt A."/>
            <person name="Sun H."/>
            <person name="Haridas S."/>
            <person name="LaButti K."/>
            <person name="Ohm R.A."/>
            <person name="Kues U."/>
            <person name="Blanchette R.A."/>
            <person name="Grigoriev I.V."/>
            <person name="Minto R.E."/>
            <person name="Hibbett D.S."/>
        </authorList>
    </citation>
    <scope>NUCLEOTIDE SEQUENCE [LARGE SCALE GENOMIC DNA]</scope>
    <source>
        <strain evidence="1 2">FP15055 ss-10</strain>
    </source>
</reference>
<accession>A0A0D7BNE7</accession>
<dbReference type="Proteomes" id="UP000054007">
    <property type="component" value="Unassembled WGS sequence"/>
</dbReference>
<dbReference type="OrthoDB" id="3830579at2759"/>
<evidence type="ECO:0008006" key="3">
    <source>
        <dbReference type="Google" id="ProtNLM"/>
    </source>
</evidence>
<evidence type="ECO:0000313" key="1">
    <source>
        <dbReference type="EMBL" id="KIY71997.1"/>
    </source>
</evidence>
<organism evidence="1 2">
    <name type="scientific">Cylindrobasidium torrendii FP15055 ss-10</name>
    <dbReference type="NCBI Taxonomy" id="1314674"/>
    <lineage>
        <taxon>Eukaryota</taxon>
        <taxon>Fungi</taxon>
        <taxon>Dikarya</taxon>
        <taxon>Basidiomycota</taxon>
        <taxon>Agaricomycotina</taxon>
        <taxon>Agaricomycetes</taxon>
        <taxon>Agaricomycetidae</taxon>
        <taxon>Agaricales</taxon>
        <taxon>Marasmiineae</taxon>
        <taxon>Physalacriaceae</taxon>
        <taxon>Cylindrobasidium</taxon>
    </lineage>
</organism>
<dbReference type="STRING" id="1314674.A0A0D7BNE7"/>
<dbReference type="EMBL" id="KN880448">
    <property type="protein sequence ID" value="KIY71997.1"/>
    <property type="molecule type" value="Genomic_DNA"/>
</dbReference>